<dbReference type="EMBL" id="KQ242901">
    <property type="protein sequence ID" value="KNC76950.1"/>
    <property type="molecule type" value="Genomic_DNA"/>
</dbReference>
<name>A0A0L0FJK7_9EUKA</name>
<dbReference type="InterPro" id="IPR000542">
    <property type="entry name" value="Carn_acyl_trans"/>
</dbReference>
<dbReference type="GO" id="GO:0004095">
    <property type="term" value="F:carnitine O-palmitoyltransferase activity"/>
    <property type="evidence" value="ECO:0007669"/>
    <property type="project" value="TreeGrafter"/>
</dbReference>
<evidence type="ECO:0000313" key="3">
    <source>
        <dbReference type="EMBL" id="KNC76950.1"/>
    </source>
</evidence>
<sequence>YRWEWVLADERISGYEWATQLEARKTVSCEVERYDVTETAELHESIRQASKSLEGFADDIDVHQILYDKVGQAAIKKQAKVSPDGFVQLAIQLTWRRLHGGVVPVYEPCMMRLFLKGRTDTIRSVTDESAAFTEQFDNAETTNDQKRRLLANAVFVHSKQTRQNMAFGGIDRHLFGLAVLAMGLNSKFGWFAQETAFLKSALTRPWTISSSQVPQSQLTSVGLDEDMNVPGLGGFGAVDKTGYGVGYCFIGKNRVMLTVTSYHSCERTSSQRFFEALTQSVEDMMAIC</sequence>
<reference evidence="3 4" key="1">
    <citation type="submission" date="2011-02" db="EMBL/GenBank/DDBJ databases">
        <title>The Genome Sequence of Sphaeroforma arctica JP610.</title>
        <authorList>
            <consortium name="The Broad Institute Genome Sequencing Platform"/>
            <person name="Russ C."/>
            <person name="Cuomo C."/>
            <person name="Young S.K."/>
            <person name="Zeng Q."/>
            <person name="Gargeya S."/>
            <person name="Alvarado L."/>
            <person name="Berlin A."/>
            <person name="Chapman S.B."/>
            <person name="Chen Z."/>
            <person name="Freedman E."/>
            <person name="Gellesch M."/>
            <person name="Goldberg J."/>
            <person name="Griggs A."/>
            <person name="Gujja S."/>
            <person name="Heilman E."/>
            <person name="Heiman D."/>
            <person name="Howarth C."/>
            <person name="Mehta T."/>
            <person name="Neiman D."/>
            <person name="Pearson M."/>
            <person name="Roberts A."/>
            <person name="Saif S."/>
            <person name="Shea T."/>
            <person name="Shenoy N."/>
            <person name="Sisk P."/>
            <person name="Stolte C."/>
            <person name="Sykes S."/>
            <person name="White J."/>
            <person name="Yandava C."/>
            <person name="Burger G."/>
            <person name="Gray M.W."/>
            <person name="Holland P.W.H."/>
            <person name="King N."/>
            <person name="Lang F.B.F."/>
            <person name="Roger A.J."/>
            <person name="Ruiz-Trillo I."/>
            <person name="Haas B."/>
            <person name="Nusbaum C."/>
            <person name="Birren B."/>
        </authorList>
    </citation>
    <scope>NUCLEOTIDE SEQUENCE [LARGE SCALE GENOMIC DNA]</scope>
    <source>
        <strain evidence="3 4">JP610</strain>
    </source>
</reference>
<evidence type="ECO:0000313" key="4">
    <source>
        <dbReference type="Proteomes" id="UP000054560"/>
    </source>
</evidence>
<keyword evidence="4" id="KW-1185">Reference proteome</keyword>
<dbReference type="InterPro" id="IPR039551">
    <property type="entry name" value="Cho/carn_acyl_trans"/>
</dbReference>
<dbReference type="eggNOG" id="KOG3716">
    <property type="taxonomic scope" value="Eukaryota"/>
</dbReference>
<dbReference type="Proteomes" id="UP000054560">
    <property type="component" value="Unassembled WGS sequence"/>
</dbReference>
<dbReference type="GO" id="GO:0005739">
    <property type="term" value="C:mitochondrion"/>
    <property type="evidence" value="ECO:0007669"/>
    <property type="project" value="TreeGrafter"/>
</dbReference>
<dbReference type="Gene3D" id="3.30.559.10">
    <property type="entry name" value="Chloramphenicol acetyltransferase-like domain"/>
    <property type="match status" value="1"/>
</dbReference>
<feature type="domain" description="Choline/carnitine acyltransferase" evidence="2">
    <location>
        <begin position="24"/>
        <end position="279"/>
    </location>
</feature>
<dbReference type="AlphaFoldDB" id="A0A0L0FJK7"/>
<dbReference type="RefSeq" id="XP_014150852.1">
    <property type="nucleotide sequence ID" value="XM_014295377.1"/>
</dbReference>
<dbReference type="InterPro" id="IPR023213">
    <property type="entry name" value="CAT-like_dom_sf"/>
</dbReference>
<dbReference type="Pfam" id="PF00755">
    <property type="entry name" value="Carn_acyltransf"/>
    <property type="match status" value="1"/>
</dbReference>
<gene>
    <name evidence="3" type="ORF">SARC_10574</name>
</gene>
<organism evidence="3 4">
    <name type="scientific">Sphaeroforma arctica JP610</name>
    <dbReference type="NCBI Taxonomy" id="667725"/>
    <lineage>
        <taxon>Eukaryota</taxon>
        <taxon>Ichthyosporea</taxon>
        <taxon>Ichthyophonida</taxon>
        <taxon>Sphaeroforma</taxon>
    </lineage>
</organism>
<evidence type="ECO:0000256" key="1">
    <source>
        <dbReference type="ARBA" id="ARBA00005232"/>
    </source>
</evidence>
<proteinExistence type="inferred from homology"/>
<feature type="non-terminal residue" evidence="3">
    <location>
        <position position="1"/>
    </location>
</feature>
<dbReference type="PANTHER" id="PTHR22589:SF31">
    <property type="entry name" value="CARNITINE O-PALMITOYLTRANSFERASE"/>
    <property type="match status" value="1"/>
</dbReference>
<accession>A0A0L0FJK7</accession>
<dbReference type="OrthoDB" id="240216at2759"/>
<dbReference type="PANTHER" id="PTHR22589">
    <property type="entry name" value="CARNITINE O-ACYLTRANSFERASE"/>
    <property type="match status" value="1"/>
</dbReference>
<dbReference type="SUPFAM" id="SSF52777">
    <property type="entry name" value="CoA-dependent acyltransferases"/>
    <property type="match status" value="1"/>
</dbReference>
<dbReference type="STRING" id="667725.A0A0L0FJK7"/>
<comment type="similarity">
    <text evidence="1">Belongs to the carnitine/choline acetyltransferase family.</text>
</comment>
<dbReference type="GO" id="GO:0006631">
    <property type="term" value="P:fatty acid metabolic process"/>
    <property type="evidence" value="ECO:0007669"/>
    <property type="project" value="TreeGrafter"/>
</dbReference>
<evidence type="ECO:0000259" key="2">
    <source>
        <dbReference type="Pfam" id="PF00755"/>
    </source>
</evidence>
<protein>
    <recommendedName>
        <fullName evidence="2">Choline/carnitine acyltransferase domain-containing protein</fullName>
    </recommendedName>
</protein>
<dbReference type="GO" id="GO:0009437">
    <property type="term" value="P:carnitine metabolic process"/>
    <property type="evidence" value="ECO:0007669"/>
    <property type="project" value="TreeGrafter"/>
</dbReference>
<dbReference type="GeneID" id="25911078"/>